<sequence length="169" mass="19217">MSLVGQLETVVEVKTSAAQLHEVFSCMPYIVTITSPERVQSCELIQGEWGKEGSVICWRLTRALFCCRTVLLSDGSDPQISKEIMEVIDNENSITIYKLIEGRMLETYKNFFSIAKISPKDDDEGSLVYWTYKYEKHNEDAPDLDDKLIHMATNVIKNIDAYLVAQLQA</sequence>
<keyword evidence="2" id="KW-1185">Reference proteome</keyword>
<dbReference type="Proteomes" id="UP001164539">
    <property type="component" value="Chromosome 9"/>
</dbReference>
<dbReference type="EMBL" id="CM051402">
    <property type="protein sequence ID" value="KAJ4710006.1"/>
    <property type="molecule type" value="Genomic_DNA"/>
</dbReference>
<reference evidence="1 2" key="1">
    <citation type="journal article" date="2023" name="Science">
        <title>Complex scaffold remodeling in plant triterpene biosynthesis.</title>
        <authorList>
            <person name="De La Pena R."/>
            <person name="Hodgson H."/>
            <person name="Liu J.C."/>
            <person name="Stephenson M.J."/>
            <person name="Martin A.C."/>
            <person name="Owen C."/>
            <person name="Harkess A."/>
            <person name="Leebens-Mack J."/>
            <person name="Jimenez L.E."/>
            <person name="Osbourn A."/>
            <person name="Sattely E.S."/>
        </authorList>
    </citation>
    <scope>NUCLEOTIDE SEQUENCE [LARGE SCALE GENOMIC DNA]</scope>
    <source>
        <strain evidence="2">cv. JPN11</strain>
        <tissue evidence="1">Leaf</tissue>
    </source>
</reference>
<proteinExistence type="predicted"/>
<accession>A0ACC1XF97</accession>
<protein>
    <submittedName>
        <fullName evidence="1">MLP protein</fullName>
    </submittedName>
</protein>
<organism evidence="1 2">
    <name type="scientific">Melia azedarach</name>
    <name type="common">Chinaberry tree</name>
    <dbReference type="NCBI Taxonomy" id="155640"/>
    <lineage>
        <taxon>Eukaryota</taxon>
        <taxon>Viridiplantae</taxon>
        <taxon>Streptophyta</taxon>
        <taxon>Embryophyta</taxon>
        <taxon>Tracheophyta</taxon>
        <taxon>Spermatophyta</taxon>
        <taxon>Magnoliopsida</taxon>
        <taxon>eudicotyledons</taxon>
        <taxon>Gunneridae</taxon>
        <taxon>Pentapetalae</taxon>
        <taxon>rosids</taxon>
        <taxon>malvids</taxon>
        <taxon>Sapindales</taxon>
        <taxon>Meliaceae</taxon>
        <taxon>Melia</taxon>
    </lineage>
</organism>
<gene>
    <name evidence="1" type="ORF">OWV82_016242</name>
</gene>
<evidence type="ECO:0000313" key="1">
    <source>
        <dbReference type="EMBL" id="KAJ4710006.1"/>
    </source>
</evidence>
<name>A0ACC1XF97_MELAZ</name>
<evidence type="ECO:0000313" key="2">
    <source>
        <dbReference type="Proteomes" id="UP001164539"/>
    </source>
</evidence>
<comment type="caution">
    <text evidence="1">The sequence shown here is derived from an EMBL/GenBank/DDBJ whole genome shotgun (WGS) entry which is preliminary data.</text>
</comment>